<keyword evidence="4 8" id="KW-0863">Zinc-finger</keyword>
<keyword evidence="6 9" id="KW-0539">Nucleus</keyword>
<evidence type="ECO:0000256" key="5">
    <source>
        <dbReference type="ARBA" id="ARBA00022833"/>
    </source>
</evidence>
<evidence type="ECO:0000256" key="6">
    <source>
        <dbReference type="ARBA" id="ARBA00023242"/>
    </source>
</evidence>
<dbReference type="PROSITE" id="PS51321">
    <property type="entry name" value="TFIIS_CENTRAL"/>
    <property type="match status" value="1"/>
</dbReference>
<dbReference type="GO" id="GO:0006368">
    <property type="term" value="P:transcription elongation by RNA polymerase II"/>
    <property type="evidence" value="ECO:0007669"/>
    <property type="project" value="InterPro"/>
</dbReference>
<dbReference type="Ensembl" id="ENSCCNT00000040494.1">
    <property type="protein sequence ID" value="ENSCCNP00000032242.1"/>
    <property type="gene ID" value="ENSCCNG00000030602.1"/>
</dbReference>
<comment type="similarity">
    <text evidence="2 9">Belongs to the TFS-II family.</text>
</comment>
<evidence type="ECO:0000256" key="2">
    <source>
        <dbReference type="ARBA" id="ARBA00009647"/>
    </source>
</evidence>
<keyword evidence="9" id="KW-0805">Transcription regulation</keyword>
<dbReference type="SUPFAM" id="SSF46942">
    <property type="entry name" value="Elongation factor TFIIS domain 2"/>
    <property type="match status" value="1"/>
</dbReference>
<feature type="compositionally biased region" description="Basic and acidic residues" evidence="10">
    <location>
        <begin position="92"/>
        <end position="106"/>
    </location>
</feature>
<dbReference type="Gene3D" id="1.10.472.30">
    <property type="entry name" value="Transcription elongation factor S-II, central domain"/>
    <property type="match status" value="1"/>
</dbReference>
<keyword evidence="9" id="KW-0238">DNA-binding</keyword>
<dbReference type="SUPFAM" id="SSF57783">
    <property type="entry name" value="Zinc beta-ribbon"/>
    <property type="match status" value="1"/>
</dbReference>
<evidence type="ECO:0000256" key="7">
    <source>
        <dbReference type="ARBA" id="ARBA00025408"/>
    </source>
</evidence>
<dbReference type="InterPro" id="IPR001222">
    <property type="entry name" value="Znf_TFIIS"/>
</dbReference>
<dbReference type="Pfam" id="PF01096">
    <property type="entry name" value="Zn_ribbon_TFIIS"/>
    <property type="match status" value="1"/>
</dbReference>
<dbReference type="SMART" id="SM00510">
    <property type="entry name" value="TFS2M"/>
    <property type="match status" value="1"/>
</dbReference>
<dbReference type="AlphaFoldDB" id="A0A8C0Y2E1"/>
<dbReference type="InterPro" id="IPR006289">
    <property type="entry name" value="TFSII"/>
</dbReference>
<evidence type="ECO:0000259" key="12">
    <source>
        <dbReference type="PROSITE" id="PS51321"/>
    </source>
</evidence>
<feature type="domain" description="TFIIS-type" evidence="11">
    <location>
        <begin position="247"/>
        <end position="287"/>
    </location>
</feature>
<dbReference type="PANTHER" id="PTHR11477:SF3">
    <property type="entry name" value="TRANSCRIPTION ELONGATION FACTOR A PROTEIN 2"/>
    <property type="match status" value="1"/>
</dbReference>
<dbReference type="PROSITE" id="PS51133">
    <property type="entry name" value="ZF_TFIIS_2"/>
    <property type="match status" value="1"/>
</dbReference>
<comment type="subcellular location">
    <subcellularLocation>
        <location evidence="1 9">Nucleus</location>
    </subcellularLocation>
</comment>
<dbReference type="PROSITE" id="PS00466">
    <property type="entry name" value="ZF_TFIIS_1"/>
    <property type="match status" value="1"/>
</dbReference>
<dbReference type="GO" id="GO:0003677">
    <property type="term" value="F:DNA binding"/>
    <property type="evidence" value="ECO:0007669"/>
    <property type="project" value="UniProtKB-KW"/>
</dbReference>
<sequence length="289" mass="32080">MRVLGKLVGLRGTERPLSGRPGGLLVPYLAGLEVGRGLGRWVWLRLGLDGDQSPACLLLTSLSSFLSMADASDAKTRDRGRGTPLPTSSSKDASEAMDPSRKRPELPRTLCTPRITTFPPVPVTCDAVRNKCREMLTAALRVDQDHVAVGADCEHLSAQIEECIFRDVGNTDMKYKNRVRSRISNLKDVKNPDLRRNVLCGVITPQQIAVMTSEEMASDELKEIRKAMTKEAIREHQMARTGGTQTDLFTCGKCRKKNCTYTQVQTRSSDEPMTTFVVCNECGNRWKFC</sequence>
<dbReference type="SMART" id="SM00440">
    <property type="entry name" value="ZnF_C2C2"/>
    <property type="match status" value="1"/>
</dbReference>
<evidence type="ECO:0000313" key="13">
    <source>
        <dbReference type="Ensembl" id="ENSCCNP00000032242.1"/>
    </source>
</evidence>
<evidence type="ECO:0000256" key="1">
    <source>
        <dbReference type="ARBA" id="ARBA00004123"/>
    </source>
</evidence>
<evidence type="ECO:0000259" key="11">
    <source>
        <dbReference type="PROSITE" id="PS51133"/>
    </source>
</evidence>
<dbReference type="Pfam" id="PF07500">
    <property type="entry name" value="TFIIS_M"/>
    <property type="match status" value="1"/>
</dbReference>
<accession>A0A8C0Y2E1</accession>
<keyword evidence="5 9" id="KW-0862">Zinc</keyword>
<evidence type="ECO:0000256" key="4">
    <source>
        <dbReference type="ARBA" id="ARBA00022771"/>
    </source>
</evidence>
<reference evidence="13" key="1">
    <citation type="submission" date="2023-09" db="UniProtKB">
        <authorList>
            <consortium name="Ensembl"/>
        </authorList>
    </citation>
    <scope>IDENTIFICATION</scope>
</reference>
<keyword evidence="3 9" id="KW-0479">Metal-binding</keyword>
<protein>
    <recommendedName>
        <fullName evidence="9">Transcription elongation factor</fullName>
    </recommendedName>
</protein>
<gene>
    <name evidence="13" type="primary">Tcea2</name>
</gene>
<evidence type="ECO:0000256" key="8">
    <source>
        <dbReference type="PROSITE-ProRule" id="PRU00472"/>
    </source>
</evidence>
<dbReference type="CDD" id="cd13749">
    <property type="entry name" value="Zn-ribbon_TFIIS"/>
    <property type="match status" value="1"/>
</dbReference>
<dbReference type="FunFam" id="2.20.25.10:FF:000001">
    <property type="entry name" value="Probable Transcription elongation factor S-II"/>
    <property type="match status" value="1"/>
</dbReference>
<dbReference type="GO" id="GO:0008270">
    <property type="term" value="F:zinc ion binding"/>
    <property type="evidence" value="ECO:0007669"/>
    <property type="project" value="UniProtKB-UniRule"/>
</dbReference>
<dbReference type="InterPro" id="IPR003618">
    <property type="entry name" value="TFIIS_cen_dom"/>
</dbReference>
<evidence type="ECO:0000256" key="3">
    <source>
        <dbReference type="ARBA" id="ARBA00022723"/>
    </source>
</evidence>
<proteinExistence type="inferred from homology"/>
<dbReference type="PANTHER" id="PTHR11477">
    <property type="entry name" value="TRANSCRIPTION FACTOR S-II ZINC FINGER DOMAIN-CONTAINING PROTEIN"/>
    <property type="match status" value="1"/>
</dbReference>
<evidence type="ECO:0000256" key="10">
    <source>
        <dbReference type="SAM" id="MobiDB-lite"/>
    </source>
</evidence>
<dbReference type="GO" id="GO:0005634">
    <property type="term" value="C:nucleus"/>
    <property type="evidence" value="ECO:0007669"/>
    <property type="project" value="UniProtKB-SubCell"/>
</dbReference>
<feature type="region of interest" description="Disordered" evidence="10">
    <location>
        <begin position="73"/>
        <end position="108"/>
    </location>
</feature>
<dbReference type="InterPro" id="IPR036575">
    <property type="entry name" value="TFIIS_cen_dom_sf"/>
</dbReference>
<evidence type="ECO:0000256" key="9">
    <source>
        <dbReference type="RuleBase" id="RU368078"/>
    </source>
</evidence>
<organism evidence="13">
    <name type="scientific">Castor canadensis</name>
    <name type="common">American beaver</name>
    <dbReference type="NCBI Taxonomy" id="51338"/>
    <lineage>
        <taxon>Eukaryota</taxon>
        <taxon>Metazoa</taxon>
        <taxon>Chordata</taxon>
        <taxon>Craniata</taxon>
        <taxon>Vertebrata</taxon>
        <taxon>Euteleostomi</taxon>
        <taxon>Mammalia</taxon>
        <taxon>Eutheria</taxon>
        <taxon>Euarchontoglires</taxon>
        <taxon>Glires</taxon>
        <taxon>Rodentia</taxon>
        <taxon>Castorimorpha</taxon>
        <taxon>Castoridae</taxon>
        <taxon>Castor</taxon>
    </lineage>
</organism>
<name>A0A8C0Y2E1_CASCN</name>
<dbReference type="NCBIfam" id="TIGR01385">
    <property type="entry name" value="TFSII"/>
    <property type="match status" value="1"/>
</dbReference>
<keyword evidence="9" id="KW-0804">Transcription</keyword>
<feature type="domain" description="TFIIS central" evidence="12">
    <location>
        <begin position="128"/>
        <end position="244"/>
    </location>
</feature>
<dbReference type="Gene3D" id="2.20.25.10">
    <property type="match status" value="1"/>
</dbReference>
<comment type="function">
    <text evidence="7">Necessary for efficient RNA polymerase II transcription elongation past template-encoded arresting sites. The arresting sites in DNA have the property of trapping a certain fraction of elongating RNA polymerases that pass through, resulting in locked ternary complexes. Cleavage of the nascent transcript by S-II allows the resumption of elongation from the new 3'-terminus.</text>
</comment>